<feature type="transmembrane region" description="Helical" evidence="2">
    <location>
        <begin position="684"/>
        <end position="708"/>
    </location>
</feature>
<keyword evidence="2" id="KW-1133">Transmembrane helix</keyword>
<feature type="transmembrane region" description="Helical" evidence="2">
    <location>
        <begin position="720"/>
        <end position="740"/>
    </location>
</feature>
<feature type="transmembrane region" description="Helical" evidence="2">
    <location>
        <begin position="631"/>
        <end position="653"/>
    </location>
</feature>
<comment type="caution">
    <text evidence="3">The sequence shown here is derived from an EMBL/GenBank/DDBJ whole genome shotgun (WGS) entry which is preliminary data.</text>
</comment>
<evidence type="ECO:0000256" key="1">
    <source>
        <dbReference type="SAM" id="MobiDB-lite"/>
    </source>
</evidence>
<dbReference type="PANTHER" id="PTHR38937:SF2">
    <property type="entry name" value="MEMBRANE PROTEIN OF ER BODY-LIKE PROTEIN ISOFORM X1"/>
    <property type="match status" value="1"/>
</dbReference>
<feature type="region of interest" description="Disordered" evidence="1">
    <location>
        <begin position="115"/>
        <end position="136"/>
    </location>
</feature>
<feature type="transmembrane region" description="Helical" evidence="2">
    <location>
        <begin position="752"/>
        <end position="770"/>
    </location>
</feature>
<accession>A0AAD8IWI6</accession>
<dbReference type="EMBL" id="JAUIZM010000003">
    <property type="protein sequence ID" value="KAK1392126.1"/>
    <property type="molecule type" value="Genomic_DNA"/>
</dbReference>
<dbReference type="InterPro" id="IPR052843">
    <property type="entry name" value="ER_body_metal_sequester"/>
</dbReference>
<feature type="region of interest" description="Disordered" evidence="1">
    <location>
        <begin position="385"/>
        <end position="415"/>
    </location>
</feature>
<evidence type="ECO:0000313" key="4">
    <source>
        <dbReference type="Proteomes" id="UP001237642"/>
    </source>
</evidence>
<dbReference type="AlphaFoldDB" id="A0AAD8IWI6"/>
<proteinExistence type="predicted"/>
<feature type="compositionally biased region" description="Polar residues" evidence="1">
    <location>
        <begin position="269"/>
        <end position="280"/>
    </location>
</feature>
<evidence type="ECO:0008006" key="5">
    <source>
        <dbReference type="Google" id="ProtNLM"/>
    </source>
</evidence>
<gene>
    <name evidence="3" type="ORF">POM88_011182</name>
</gene>
<evidence type="ECO:0000256" key="2">
    <source>
        <dbReference type="SAM" id="Phobius"/>
    </source>
</evidence>
<feature type="compositionally biased region" description="Basic and acidic residues" evidence="1">
    <location>
        <begin position="256"/>
        <end position="265"/>
    </location>
</feature>
<protein>
    <recommendedName>
        <fullName evidence="5">Membrane protein of ER body-like protein</fullName>
    </recommendedName>
</protein>
<keyword evidence="2" id="KW-0472">Membrane</keyword>
<evidence type="ECO:0000313" key="3">
    <source>
        <dbReference type="EMBL" id="KAK1392126.1"/>
    </source>
</evidence>
<keyword evidence="4" id="KW-1185">Reference proteome</keyword>
<dbReference type="PANTHER" id="PTHR38937">
    <property type="entry name" value="MEMBRANE PROTEIN OF ER BODY-LIKE PROTEIN"/>
    <property type="match status" value="1"/>
</dbReference>
<dbReference type="Proteomes" id="UP001237642">
    <property type="component" value="Unassembled WGS sequence"/>
</dbReference>
<reference evidence="3" key="1">
    <citation type="submission" date="2023-02" db="EMBL/GenBank/DDBJ databases">
        <title>Genome of toxic invasive species Heracleum sosnowskyi carries increased number of genes despite the absence of recent whole-genome duplications.</title>
        <authorList>
            <person name="Schelkunov M."/>
            <person name="Shtratnikova V."/>
            <person name="Makarenko M."/>
            <person name="Klepikova A."/>
            <person name="Omelchenko D."/>
            <person name="Novikova G."/>
            <person name="Obukhova E."/>
            <person name="Bogdanov V."/>
            <person name="Penin A."/>
            <person name="Logacheva M."/>
        </authorList>
    </citation>
    <scope>NUCLEOTIDE SEQUENCE</scope>
    <source>
        <strain evidence="3">Hsosn_3</strain>
        <tissue evidence="3">Leaf</tissue>
    </source>
</reference>
<reference evidence="3" key="2">
    <citation type="submission" date="2023-05" db="EMBL/GenBank/DDBJ databases">
        <authorList>
            <person name="Schelkunov M.I."/>
        </authorList>
    </citation>
    <scope>NUCLEOTIDE SEQUENCE</scope>
    <source>
        <strain evidence="3">Hsosn_3</strain>
        <tissue evidence="3">Leaf</tissue>
    </source>
</reference>
<organism evidence="3 4">
    <name type="scientific">Heracleum sosnowskyi</name>
    <dbReference type="NCBI Taxonomy" id="360622"/>
    <lineage>
        <taxon>Eukaryota</taxon>
        <taxon>Viridiplantae</taxon>
        <taxon>Streptophyta</taxon>
        <taxon>Embryophyta</taxon>
        <taxon>Tracheophyta</taxon>
        <taxon>Spermatophyta</taxon>
        <taxon>Magnoliopsida</taxon>
        <taxon>eudicotyledons</taxon>
        <taxon>Gunneridae</taxon>
        <taxon>Pentapetalae</taxon>
        <taxon>asterids</taxon>
        <taxon>campanulids</taxon>
        <taxon>Apiales</taxon>
        <taxon>Apiaceae</taxon>
        <taxon>Apioideae</taxon>
        <taxon>apioid superclade</taxon>
        <taxon>Tordylieae</taxon>
        <taxon>Tordyliinae</taxon>
        <taxon>Heracleum</taxon>
    </lineage>
</organism>
<keyword evidence="2" id="KW-0812">Transmembrane</keyword>
<name>A0AAD8IWI6_9APIA</name>
<feature type="region of interest" description="Disordered" evidence="1">
    <location>
        <begin position="254"/>
        <end position="280"/>
    </location>
</feature>
<sequence>MKNVDINDGGVDDLVYALPAEELQSSDHGGLKVSQVELKEKETEVDSKCSERCVYYQNDEGLWKCRKCCWTFQSERVPSDDIQNSKQPLHKPTHFQTVNQQGSFFSYETEGTGCSGGQLSSGQSSIKHTGQEEIHGDRKLDVTKESLDMGQHLSQESEVALEKQLEHDRLSGSNLLPSEISPDEDNKNFKFSAYKEIGSGDTSLLHETDREETEVDVERVLREQDTHDLYCPNCKSCITKRVIIRKRKRRLSYSSEDGKHNKLEEGTGSDPNSTSVATTSIPSPITVDTCLDVSAAPTSNNCDQDQEPDVFRCLSCFSIFIPAGNGFKLLGMSGDRRGEVNLQDHPQTPIAKKSWFFTLFLPDRNVETDDTEVLIPKVSAIHESSSHAPTNYGREPVKTGAEGSTEGGIDNLPHQKVSLGKPGGHEYLEDQVSMIMNKQIGDTSEDEAPSPEINADGEIVQSEIKSREGGDKVVSPSSKRFIEYDIHLVGSGELSDTLLSKNKGNDFKLLGVSGDRRDGDNFHDHPQTSIVKKSWLSTLFQSDRIGEEMTAETCQVEPLAAQRVQDLTDPAETGNLQDLETRIQIIEQRGTSTDGIQGVEIIKSIVYGGLVESVTSLVVVSSAASSNVTTLNVFALGLANLIGGLFIIGHDLWDLKNDQKAEASDQSAEQIDQYHEVLGRRRNFLLHAVLAILSYLTFGLIPPAVYGFSFQRSDDRDLKLLAVAAVALLGIIILAAGKAYVQRAPRSYVKTIAYYVVTALMASGVSYAAGDLINMFLEKFGVFQSSLIVTVAETPVPGRPCNLQLLEG</sequence>